<reference evidence="3 4" key="1">
    <citation type="submission" date="2019-04" db="EMBL/GenBank/DDBJ databases">
        <title>Lampropedia sp YIM MLB12 draf genome.</title>
        <authorList>
            <person name="Wang Y.-X."/>
        </authorList>
    </citation>
    <scope>NUCLEOTIDE SEQUENCE [LARGE SCALE GENOMIC DNA]</scope>
    <source>
        <strain evidence="3 4">YIM MLB12</strain>
    </source>
</reference>
<dbReference type="OrthoDB" id="2987348at2"/>
<dbReference type="AlphaFoldDB" id="A0A4S5BQQ9"/>
<dbReference type="GO" id="GO:0016787">
    <property type="term" value="F:hydrolase activity"/>
    <property type="evidence" value="ECO:0007669"/>
    <property type="project" value="UniProtKB-KW"/>
</dbReference>
<dbReference type="EMBL" id="SSWX01000005">
    <property type="protein sequence ID" value="THJ34850.1"/>
    <property type="molecule type" value="Genomic_DNA"/>
</dbReference>
<dbReference type="RefSeq" id="WP_136405563.1">
    <property type="nucleotide sequence ID" value="NZ_JARXRQ010000003.1"/>
</dbReference>
<dbReference type="PANTHER" id="PTHR43329">
    <property type="entry name" value="EPOXIDE HYDROLASE"/>
    <property type="match status" value="1"/>
</dbReference>
<gene>
    <name evidence="3" type="ORF">E8K88_04975</name>
</gene>
<evidence type="ECO:0000313" key="3">
    <source>
        <dbReference type="EMBL" id="THJ34850.1"/>
    </source>
</evidence>
<keyword evidence="4" id="KW-1185">Reference proteome</keyword>
<evidence type="ECO:0000259" key="2">
    <source>
        <dbReference type="Pfam" id="PF00561"/>
    </source>
</evidence>
<feature type="domain" description="AB hydrolase-1" evidence="2">
    <location>
        <begin position="25"/>
        <end position="272"/>
    </location>
</feature>
<dbReference type="InterPro" id="IPR029058">
    <property type="entry name" value="AB_hydrolase_fold"/>
</dbReference>
<dbReference type="PRINTS" id="PR00412">
    <property type="entry name" value="EPOXHYDRLASE"/>
</dbReference>
<keyword evidence="1 3" id="KW-0378">Hydrolase</keyword>
<accession>A0A4S5BQQ9</accession>
<dbReference type="InterPro" id="IPR000639">
    <property type="entry name" value="Epox_hydrolase-like"/>
</dbReference>
<evidence type="ECO:0000313" key="4">
    <source>
        <dbReference type="Proteomes" id="UP000306236"/>
    </source>
</evidence>
<name>A0A4S5BQQ9_9BURK</name>
<dbReference type="InterPro" id="IPR000073">
    <property type="entry name" value="AB_hydrolase_1"/>
</dbReference>
<dbReference type="Gene3D" id="3.40.50.1820">
    <property type="entry name" value="alpha/beta hydrolase"/>
    <property type="match status" value="1"/>
</dbReference>
<dbReference type="Pfam" id="PF00561">
    <property type="entry name" value="Abhydrolase_1"/>
    <property type="match status" value="1"/>
</dbReference>
<organism evidence="3 4">
    <name type="scientific">Lampropedia aestuarii</name>
    <dbReference type="NCBI Taxonomy" id="2562762"/>
    <lineage>
        <taxon>Bacteria</taxon>
        <taxon>Pseudomonadati</taxon>
        <taxon>Pseudomonadota</taxon>
        <taxon>Betaproteobacteria</taxon>
        <taxon>Burkholderiales</taxon>
        <taxon>Comamonadaceae</taxon>
        <taxon>Lampropedia</taxon>
    </lineage>
</organism>
<proteinExistence type="predicted"/>
<protein>
    <submittedName>
        <fullName evidence="3">Alpha/beta hydrolase</fullName>
    </submittedName>
</protein>
<dbReference type="SUPFAM" id="SSF53474">
    <property type="entry name" value="alpha/beta-Hydrolases"/>
    <property type="match status" value="1"/>
</dbReference>
<comment type="caution">
    <text evidence="3">The sequence shown here is derived from an EMBL/GenBank/DDBJ whole genome shotgun (WGS) entry which is preliminary data.</text>
</comment>
<dbReference type="Proteomes" id="UP000306236">
    <property type="component" value="Unassembled WGS sequence"/>
</dbReference>
<evidence type="ECO:0000256" key="1">
    <source>
        <dbReference type="ARBA" id="ARBA00022801"/>
    </source>
</evidence>
<sequence length="300" mass="33245">MSAISQKTVRANGLDFAYLEAGTGPLVLLLHGFPDNAWTWQAQITALANQGWRVVAPWLRGYAPSQIPSQPYYDRITLAKDVRELIGALNHGQPAHIIAQDWGAAITYGVLAMYPQAVRSAVVMAIPHVNAALGDALSPVQIQRAFHWWFFQIDGMAEHAVPLNDYAFIDFLWRDWSPKHQEHAHLAHIKRMLAEPGCLSACVGYYRALLRSDYRDPAHAALWHQLDAPIATTTLAVCGADDVRAEVMSQQAGFFCGTYRYQEVPGTGHFLHREAPEAVNALLLDWLAEHAHTAPAQAVI</sequence>